<dbReference type="Proteomes" id="UP000316270">
    <property type="component" value="Chromosome 2"/>
</dbReference>
<dbReference type="AlphaFoldDB" id="A0A517L0E6"/>
<accession>A0A517L0E6</accession>
<protein>
    <submittedName>
        <fullName evidence="3">Uncharacterized protein</fullName>
    </submittedName>
</protein>
<evidence type="ECO:0000256" key="1">
    <source>
        <dbReference type="SAM" id="MobiDB-lite"/>
    </source>
</evidence>
<organism evidence="3 4">
    <name type="scientific">Venturia effusa</name>
    <dbReference type="NCBI Taxonomy" id="50376"/>
    <lineage>
        <taxon>Eukaryota</taxon>
        <taxon>Fungi</taxon>
        <taxon>Dikarya</taxon>
        <taxon>Ascomycota</taxon>
        <taxon>Pezizomycotina</taxon>
        <taxon>Dothideomycetes</taxon>
        <taxon>Pleosporomycetidae</taxon>
        <taxon>Venturiales</taxon>
        <taxon>Venturiaceae</taxon>
        <taxon>Venturia</taxon>
    </lineage>
</organism>
<feature type="signal peptide" evidence="2">
    <location>
        <begin position="1"/>
        <end position="21"/>
    </location>
</feature>
<keyword evidence="4" id="KW-1185">Reference proteome</keyword>
<gene>
    <name evidence="3" type="ORF">FKW77_010276</name>
</gene>
<evidence type="ECO:0000313" key="4">
    <source>
        <dbReference type="Proteomes" id="UP000316270"/>
    </source>
</evidence>
<reference evidence="3 4" key="1">
    <citation type="submission" date="2019-07" db="EMBL/GenBank/DDBJ databases">
        <title>Finished genome of Venturia effusa.</title>
        <authorList>
            <person name="Young C.A."/>
            <person name="Cox M.P."/>
            <person name="Ganley A.R.D."/>
            <person name="David W.J."/>
        </authorList>
    </citation>
    <scope>NUCLEOTIDE SEQUENCE [LARGE SCALE GENOMIC DNA]</scope>
    <source>
        <strain evidence="4">albino</strain>
    </source>
</reference>
<sequence length="193" mass="20973">MKYSSAIALVAFTFSVSSLPADPVNEALKAIQANIPKVDLSKIPKAKDFIPNDLKKDVNKFENQLEKFPSMIGLKPGTAKISYVRRDEEVEETGNNEQSGDNHQSADEIEEADSSGVNELNVAAENGTTTGNEKKAKQEKKKKKGKKKGKKNQGEGKTKPPTTPTDPNAPPPPKKPKEPKVPKTPKTSTPPEQ</sequence>
<proteinExistence type="predicted"/>
<feature type="compositionally biased region" description="Pro residues" evidence="1">
    <location>
        <begin position="161"/>
        <end position="173"/>
    </location>
</feature>
<feature type="chain" id="PRO_5021877561" evidence="2">
    <location>
        <begin position="22"/>
        <end position="193"/>
    </location>
</feature>
<evidence type="ECO:0000313" key="3">
    <source>
        <dbReference type="EMBL" id="QDS69110.1"/>
    </source>
</evidence>
<feature type="compositionally biased region" description="Low complexity" evidence="1">
    <location>
        <begin position="184"/>
        <end position="193"/>
    </location>
</feature>
<name>A0A517L0E6_9PEZI</name>
<evidence type="ECO:0000256" key="2">
    <source>
        <dbReference type="SAM" id="SignalP"/>
    </source>
</evidence>
<dbReference type="EMBL" id="CP042186">
    <property type="protein sequence ID" value="QDS69110.1"/>
    <property type="molecule type" value="Genomic_DNA"/>
</dbReference>
<feature type="compositionally biased region" description="Basic residues" evidence="1">
    <location>
        <begin position="137"/>
        <end position="151"/>
    </location>
</feature>
<keyword evidence="2" id="KW-0732">Signal</keyword>
<feature type="region of interest" description="Disordered" evidence="1">
    <location>
        <begin position="85"/>
        <end position="193"/>
    </location>
</feature>